<feature type="compositionally biased region" description="Acidic residues" evidence="5">
    <location>
        <begin position="23"/>
        <end position="43"/>
    </location>
</feature>
<feature type="compositionally biased region" description="Basic and acidic residues" evidence="5">
    <location>
        <begin position="328"/>
        <end position="355"/>
    </location>
</feature>
<comment type="caution">
    <text evidence="7">The sequence shown here is derived from an EMBL/GenBank/DDBJ whole genome shotgun (WGS) entry which is preliminary data.</text>
</comment>
<evidence type="ECO:0000313" key="7">
    <source>
        <dbReference type="EMBL" id="GMI25328.1"/>
    </source>
</evidence>
<keyword evidence="8" id="KW-1185">Reference proteome</keyword>
<dbReference type="PANTHER" id="PTHR13634:SF0">
    <property type="entry name" value="RIBOSOME BIOGENESIS PROTEIN BRX1 HOMOLOG"/>
    <property type="match status" value="1"/>
</dbReference>
<dbReference type="PROSITE" id="PS50833">
    <property type="entry name" value="BRIX"/>
    <property type="match status" value="1"/>
</dbReference>
<accession>A0ABQ6MFH0</accession>
<reference evidence="7 8" key="1">
    <citation type="journal article" date="2023" name="Commun. Biol.">
        <title>Genome analysis of Parmales, the sister group of diatoms, reveals the evolutionary specialization of diatoms from phago-mixotrophs to photoautotrophs.</title>
        <authorList>
            <person name="Ban H."/>
            <person name="Sato S."/>
            <person name="Yoshikawa S."/>
            <person name="Yamada K."/>
            <person name="Nakamura Y."/>
            <person name="Ichinomiya M."/>
            <person name="Sato N."/>
            <person name="Blanc-Mathieu R."/>
            <person name="Endo H."/>
            <person name="Kuwata A."/>
            <person name="Ogata H."/>
        </authorList>
    </citation>
    <scope>NUCLEOTIDE SEQUENCE [LARGE SCALE GENOMIC DNA]</scope>
</reference>
<feature type="compositionally biased region" description="Low complexity" evidence="5">
    <location>
        <begin position="49"/>
        <end position="70"/>
    </location>
</feature>
<keyword evidence="4" id="KW-0539">Nucleus</keyword>
<feature type="domain" description="Brix" evidence="6">
    <location>
        <begin position="103"/>
        <end position="309"/>
    </location>
</feature>
<evidence type="ECO:0000313" key="8">
    <source>
        <dbReference type="Proteomes" id="UP001165060"/>
    </source>
</evidence>
<evidence type="ECO:0000259" key="6">
    <source>
        <dbReference type="PROSITE" id="PS50833"/>
    </source>
</evidence>
<dbReference type="SMART" id="SM00879">
    <property type="entry name" value="Brix"/>
    <property type="match status" value="1"/>
</dbReference>
<gene>
    <name evidence="7" type="ORF">TeGR_g8431</name>
</gene>
<dbReference type="Pfam" id="PF04427">
    <property type="entry name" value="Brix"/>
    <property type="match status" value="1"/>
</dbReference>
<comment type="subcellular location">
    <subcellularLocation>
        <location evidence="1">Nucleus</location>
        <location evidence="1">Nucleolus</location>
    </subcellularLocation>
</comment>
<dbReference type="Proteomes" id="UP001165060">
    <property type="component" value="Unassembled WGS sequence"/>
</dbReference>
<sequence length="369" mass="40666">KRPPPPAAEEESDSDAHGSGSEISEEEEAEVEEDMSSEDEEERADGADDASAASAASAASGASAASSTSSPLPTETAYALSHGVPSQLVLPSPSSTGSYINKQRCLVLASRGVTSRHRHFLEDVRSLIPHHKKDSKLDDKQQLGAAVNEIAAVKSCNTAVLLECRKRQDVYMWCAMTPSGPSAKFHLTNVHTMDELKLTGNCMKGSRPLLSFDDSFSSLPRYELLRELLVDVFGTPRGHPKSKPFVDRVMCFYVSDNRIWVRNYQIAEEEAATAKEKRDRKKDEGKASLVEIGPRFCLEPMRIFAGSFGGQTLYQSETFVSPNTVRANEARGKGKRYENKVGQKESKKARVEEAMRNQPVDPLKDVWKK</sequence>
<protein>
    <recommendedName>
        <fullName evidence="6">Brix domain-containing protein</fullName>
    </recommendedName>
</protein>
<feature type="non-terminal residue" evidence="7">
    <location>
        <position position="1"/>
    </location>
</feature>
<organism evidence="7 8">
    <name type="scientific">Tetraparma gracilis</name>
    <dbReference type="NCBI Taxonomy" id="2962635"/>
    <lineage>
        <taxon>Eukaryota</taxon>
        <taxon>Sar</taxon>
        <taxon>Stramenopiles</taxon>
        <taxon>Ochrophyta</taxon>
        <taxon>Bolidophyceae</taxon>
        <taxon>Parmales</taxon>
        <taxon>Triparmaceae</taxon>
        <taxon>Tetraparma</taxon>
    </lineage>
</organism>
<evidence type="ECO:0000256" key="4">
    <source>
        <dbReference type="ARBA" id="ARBA00023242"/>
    </source>
</evidence>
<evidence type="ECO:0000256" key="5">
    <source>
        <dbReference type="SAM" id="MobiDB-lite"/>
    </source>
</evidence>
<dbReference type="InterPro" id="IPR007109">
    <property type="entry name" value="Brix"/>
</dbReference>
<dbReference type="EMBL" id="BRYB01005505">
    <property type="protein sequence ID" value="GMI25328.1"/>
    <property type="molecule type" value="Genomic_DNA"/>
</dbReference>
<evidence type="ECO:0000256" key="3">
    <source>
        <dbReference type="ARBA" id="ARBA00022517"/>
    </source>
</evidence>
<keyword evidence="3" id="KW-0690">Ribosome biogenesis</keyword>
<comment type="similarity">
    <text evidence="2">Belongs to the BRX1 family.</text>
</comment>
<dbReference type="SUPFAM" id="SSF52954">
    <property type="entry name" value="Class II aaRS ABD-related"/>
    <property type="match status" value="1"/>
</dbReference>
<feature type="region of interest" description="Disordered" evidence="5">
    <location>
        <begin position="325"/>
        <end position="369"/>
    </location>
</feature>
<dbReference type="InterPro" id="IPR026532">
    <property type="entry name" value="BRX1"/>
</dbReference>
<evidence type="ECO:0000256" key="2">
    <source>
        <dbReference type="ARBA" id="ARBA00006369"/>
    </source>
</evidence>
<proteinExistence type="inferred from homology"/>
<name>A0ABQ6MFH0_9STRA</name>
<evidence type="ECO:0000256" key="1">
    <source>
        <dbReference type="ARBA" id="ARBA00004604"/>
    </source>
</evidence>
<feature type="region of interest" description="Disordered" evidence="5">
    <location>
        <begin position="1"/>
        <end position="75"/>
    </location>
</feature>
<dbReference type="PANTHER" id="PTHR13634">
    <property type="entry name" value="RIBOSOME BIOGENESIS PROTEIN BRIX"/>
    <property type="match status" value="1"/>
</dbReference>